<dbReference type="GO" id="GO:0015035">
    <property type="term" value="F:protein-disulfide reductase activity"/>
    <property type="evidence" value="ECO:0007669"/>
    <property type="project" value="TreeGrafter"/>
</dbReference>
<keyword evidence="7" id="KW-0732">Signal</keyword>
<evidence type="ECO:0000259" key="9">
    <source>
        <dbReference type="PROSITE" id="PS51352"/>
    </source>
</evidence>
<dbReference type="PANTHER" id="PTHR44340">
    <property type="entry name" value="DNAJ HOMOLOG SUBFAMILY C MEMBER 10"/>
    <property type="match status" value="1"/>
</dbReference>
<dbReference type="InterPro" id="IPR052460">
    <property type="entry name" value="ER_disulfide_reductase"/>
</dbReference>
<dbReference type="FunCoup" id="F2UBN2">
    <property type="interactions" value="985"/>
</dbReference>
<dbReference type="PRINTS" id="PR00625">
    <property type="entry name" value="JDOMAIN"/>
</dbReference>
<evidence type="ECO:0000313" key="10">
    <source>
        <dbReference type="EMBL" id="EGD73898.1"/>
    </source>
</evidence>
<dbReference type="InterPro" id="IPR036869">
    <property type="entry name" value="J_dom_sf"/>
</dbReference>
<evidence type="ECO:0000256" key="6">
    <source>
        <dbReference type="ARBA" id="ARBA00035043"/>
    </source>
</evidence>
<feature type="domain" description="Thioredoxin" evidence="9">
    <location>
        <begin position="119"/>
        <end position="243"/>
    </location>
</feature>
<reference evidence="10" key="1">
    <citation type="submission" date="2009-08" db="EMBL/GenBank/DDBJ databases">
        <title>Annotation of Salpingoeca rosetta.</title>
        <authorList>
            <consortium name="The Broad Institute Genome Sequencing Platform"/>
            <person name="Russ C."/>
            <person name="Cuomo C."/>
            <person name="Burger G."/>
            <person name="Gray M.W."/>
            <person name="Holland P.W.H."/>
            <person name="King N."/>
            <person name="Lang F.B.F."/>
            <person name="Roger A.J."/>
            <person name="Ruiz-Trillo I."/>
            <person name="Young S.K."/>
            <person name="Zeng Q."/>
            <person name="Gargeya S."/>
            <person name="Alvarado L."/>
            <person name="Berlin A."/>
            <person name="Chapman S.B."/>
            <person name="Chen Z."/>
            <person name="Freedman E."/>
            <person name="Gellesch M."/>
            <person name="Goldberg J."/>
            <person name="Griggs A."/>
            <person name="Gujja S."/>
            <person name="Heilman E."/>
            <person name="Heiman D."/>
            <person name="Howarth C."/>
            <person name="Mehta T."/>
            <person name="Neiman D."/>
            <person name="Pearson M."/>
            <person name="Roberts A."/>
            <person name="Saif S."/>
            <person name="Shea T."/>
            <person name="Shenoy N."/>
            <person name="Sisk P."/>
            <person name="Stolte C."/>
            <person name="Sykes S."/>
            <person name="White J."/>
            <person name="Yandava C."/>
            <person name="Haas B."/>
            <person name="Nusbaum C."/>
            <person name="Birren B."/>
        </authorList>
    </citation>
    <scope>NUCLEOTIDE SEQUENCE [LARGE SCALE GENOMIC DNA]</scope>
    <source>
        <strain evidence="10">ATCC 50818</strain>
    </source>
</reference>
<feature type="signal peptide" evidence="7">
    <location>
        <begin position="1"/>
        <end position="27"/>
    </location>
</feature>
<dbReference type="KEGG" id="sre:PTSG_05593"/>
<dbReference type="OrthoDB" id="5810603at2759"/>
<dbReference type="Pfam" id="PF00226">
    <property type="entry name" value="DnaJ"/>
    <property type="match status" value="1"/>
</dbReference>
<dbReference type="Pfam" id="PF00085">
    <property type="entry name" value="Thioredoxin"/>
    <property type="match status" value="4"/>
</dbReference>
<dbReference type="PROSITE" id="PS50076">
    <property type="entry name" value="DNAJ_2"/>
    <property type="match status" value="1"/>
</dbReference>
<feature type="domain" description="J" evidence="8">
    <location>
        <begin position="31"/>
        <end position="96"/>
    </location>
</feature>
<dbReference type="InterPro" id="IPR036249">
    <property type="entry name" value="Thioredoxin-like_sf"/>
</dbReference>
<dbReference type="InterPro" id="IPR018253">
    <property type="entry name" value="DnaJ_domain_CS"/>
</dbReference>
<dbReference type="PROSITE" id="PS00636">
    <property type="entry name" value="DNAJ_1"/>
    <property type="match status" value="1"/>
</dbReference>
<evidence type="ECO:0000256" key="5">
    <source>
        <dbReference type="ARBA" id="ARBA00035002"/>
    </source>
</evidence>
<dbReference type="AlphaFoldDB" id="F2UBN2"/>
<dbReference type="CDD" id="cd06257">
    <property type="entry name" value="DnaJ"/>
    <property type="match status" value="1"/>
</dbReference>
<dbReference type="GO" id="GO:0005789">
    <property type="term" value="C:endoplasmic reticulum membrane"/>
    <property type="evidence" value="ECO:0007669"/>
    <property type="project" value="UniProtKB-SubCell"/>
</dbReference>
<dbReference type="PROSITE" id="PS51352">
    <property type="entry name" value="THIOREDOXIN_2"/>
    <property type="match status" value="3"/>
</dbReference>
<dbReference type="GO" id="GO:0036498">
    <property type="term" value="P:IRE1-mediated unfolded protein response"/>
    <property type="evidence" value="ECO:0007669"/>
    <property type="project" value="TreeGrafter"/>
</dbReference>
<dbReference type="GO" id="GO:0005788">
    <property type="term" value="C:endoplasmic reticulum lumen"/>
    <property type="evidence" value="ECO:0007669"/>
    <property type="project" value="TreeGrafter"/>
</dbReference>
<dbReference type="GeneID" id="16074038"/>
<evidence type="ECO:0000256" key="2">
    <source>
        <dbReference type="ARBA" id="ARBA00020920"/>
    </source>
</evidence>
<dbReference type="OMA" id="APTWRKF"/>
<evidence type="ECO:0000256" key="4">
    <source>
        <dbReference type="ARBA" id="ARBA00023006"/>
    </source>
</evidence>
<dbReference type="SUPFAM" id="SSF46565">
    <property type="entry name" value="Chaperone J-domain"/>
    <property type="match status" value="1"/>
</dbReference>
<keyword evidence="4" id="KW-0072">Autophagy</keyword>
<feature type="domain" description="Thioredoxin" evidence="9">
    <location>
        <begin position="309"/>
        <end position="425"/>
    </location>
</feature>
<dbReference type="CDD" id="cd02961">
    <property type="entry name" value="PDI_a_family"/>
    <property type="match status" value="2"/>
</dbReference>
<organism evidence="11">
    <name type="scientific">Salpingoeca rosetta (strain ATCC 50818 / BSB-021)</name>
    <dbReference type="NCBI Taxonomy" id="946362"/>
    <lineage>
        <taxon>Eukaryota</taxon>
        <taxon>Choanoflagellata</taxon>
        <taxon>Craspedida</taxon>
        <taxon>Salpingoecidae</taxon>
        <taxon>Salpingoeca</taxon>
    </lineage>
</organism>
<feature type="chain" id="PRO_5003287497" description="DnaJ homolog subfamily C member 10" evidence="7">
    <location>
        <begin position="28"/>
        <end position="683"/>
    </location>
</feature>
<dbReference type="SUPFAM" id="SSF52833">
    <property type="entry name" value="Thioredoxin-like"/>
    <property type="match status" value="4"/>
</dbReference>
<dbReference type="Gene3D" id="1.10.287.110">
    <property type="entry name" value="DnaJ domain"/>
    <property type="match status" value="1"/>
</dbReference>
<dbReference type="eggNOG" id="KOG0713">
    <property type="taxonomic scope" value="Eukaryota"/>
</dbReference>
<sequence length="683" mass="76462">MGAAKAVAALVLLLLVAVAVHVTEVSGSSQTYYELLEVNVEASPKEIRRSFKKLALRLHPDKNPGDPEAHDKFVQLNAAFEVLKDPKLRKIYDEHGEHGVKEAQEGGGNGPGTRQRGGFHSWQYYKDMSLYDDEEDVETFAQKDFWSLAVDSGDTWFVNFYSPGCSHCRDLAPTWKQFAHVLRDAVGVGAINCEEFWNTCQQLHIRAFPTLLLFHKGDGSYTPYRGRARDIESLTAFVERHLPPPLAITALLTPTGHLTSTLHRPLAIAACVSPTTDAETHECVDLALRGKQYPVLLLRRSEAATDYEVFHGDLHPSIVERWISTAKHSRVQTFTPHLFPDLLFDQQFTLVFIDFFAPWCGPCQQMLPAWREASVATAKEPGVVFGSVDCHAYADLCRRFTIHSYPSPIAYLHGTGTPTPFHGNFMSAGALRDFVQATLHPAVIELDAHTFQTDIKQSDEHLWVVDFFAPWCGHCQRLAPEFARAAHNLRGVARLATVDCTREKDLCRQQHVRAYPTVRVYLPGRLPRRVLPYRGHHAADWITAAVREHLPNKVKTMSGLQLDDAAASSDALLLVTFGAPWCRPCLEFKPIFNHVALLLADSPDLAPWTIEFGSIDCQRYRFKCNQLRLPHYPISILFIPGQGNIMIEEQDPEALMRIVIEAAQEAAPPPAVASDGHNAHDEL</sequence>
<dbReference type="EMBL" id="GL832967">
    <property type="protein sequence ID" value="EGD73898.1"/>
    <property type="molecule type" value="Genomic_DNA"/>
</dbReference>
<gene>
    <name evidence="10" type="ORF">PTSG_05593</name>
</gene>
<dbReference type="RefSeq" id="XP_004993461.1">
    <property type="nucleotide sequence ID" value="XM_004993404.1"/>
</dbReference>
<evidence type="ECO:0000256" key="1">
    <source>
        <dbReference type="ARBA" id="ARBA00004163"/>
    </source>
</evidence>
<dbReference type="InterPro" id="IPR013766">
    <property type="entry name" value="Thioredoxin_domain"/>
</dbReference>
<dbReference type="Gene3D" id="3.40.30.10">
    <property type="entry name" value="Glutaredoxin"/>
    <property type="match status" value="4"/>
</dbReference>
<dbReference type="STRING" id="946362.F2UBN2"/>
<dbReference type="SMART" id="SM00271">
    <property type="entry name" value="DnaJ"/>
    <property type="match status" value="1"/>
</dbReference>
<proteinExistence type="predicted"/>
<evidence type="ECO:0000256" key="3">
    <source>
        <dbReference type="ARBA" id="ARBA00020921"/>
    </source>
</evidence>
<keyword evidence="11" id="KW-1185">Reference proteome</keyword>
<feature type="domain" description="Thioredoxin" evidence="9">
    <location>
        <begin position="428"/>
        <end position="551"/>
    </location>
</feature>
<dbReference type="GO" id="GO:0006914">
    <property type="term" value="P:autophagy"/>
    <property type="evidence" value="ECO:0007669"/>
    <property type="project" value="UniProtKB-KW"/>
</dbReference>
<dbReference type="PANTHER" id="PTHR44340:SF1">
    <property type="entry name" value="DNAJ HOMOLOG SUBFAMILY C MEMBER 10"/>
    <property type="match status" value="1"/>
</dbReference>
<dbReference type="InterPro" id="IPR017937">
    <property type="entry name" value="Thioredoxin_CS"/>
</dbReference>
<dbReference type="eggNOG" id="KOG0191">
    <property type="taxonomic scope" value="Eukaryota"/>
</dbReference>
<dbReference type="InterPro" id="IPR001623">
    <property type="entry name" value="DnaJ_domain"/>
</dbReference>
<evidence type="ECO:0000256" key="7">
    <source>
        <dbReference type="SAM" id="SignalP"/>
    </source>
</evidence>
<name>F2UBN2_SALR5</name>
<evidence type="ECO:0000259" key="8">
    <source>
        <dbReference type="PROSITE" id="PS50076"/>
    </source>
</evidence>
<dbReference type="InParanoid" id="F2UBN2"/>
<evidence type="ECO:0000313" key="11">
    <source>
        <dbReference type="Proteomes" id="UP000007799"/>
    </source>
</evidence>
<accession>F2UBN2</accession>
<comment type="subcellular location">
    <subcellularLocation>
        <location evidence="1">Endoplasmic reticulum membrane</location>
        <topology evidence="1">Single-pass type IV membrane protein</topology>
    </subcellularLocation>
</comment>
<dbReference type="PROSITE" id="PS00194">
    <property type="entry name" value="THIOREDOXIN_1"/>
    <property type="match status" value="2"/>
</dbReference>
<dbReference type="GO" id="GO:0051787">
    <property type="term" value="F:misfolded protein binding"/>
    <property type="evidence" value="ECO:0007669"/>
    <property type="project" value="TreeGrafter"/>
</dbReference>
<dbReference type="GO" id="GO:0016671">
    <property type="term" value="F:oxidoreductase activity, acting on a sulfur group of donors, disulfide as acceptor"/>
    <property type="evidence" value="ECO:0007669"/>
    <property type="project" value="TreeGrafter"/>
</dbReference>
<dbReference type="Proteomes" id="UP000007799">
    <property type="component" value="Unassembled WGS sequence"/>
</dbReference>
<comment type="function">
    <text evidence="5">Plays an important role in regulating the size of autophagosomes during the formation process.</text>
</comment>
<protein>
    <recommendedName>
        <fullName evidence="2">DnaJ homolog subfamily C member 10</fullName>
    </recommendedName>
    <alternativeName>
        <fullName evidence="3">DnaJ homolog subfamily C member 16</fullName>
    </alternativeName>
    <alternativeName>
        <fullName evidence="6">Endoplasmic reticulum DNA J domain-containing protein 8</fullName>
    </alternativeName>
</protein>